<dbReference type="AlphaFoldDB" id="A0A1J5PVQ4"/>
<accession>A0A1J5PVQ4</accession>
<organism evidence="2">
    <name type="scientific">mine drainage metagenome</name>
    <dbReference type="NCBI Taxonomy" id="410659"/>
    <lineage>
        <taxon>unclassified sequences</taxon>
        <taxon>metagenomes</taxon>
        <taxon>ecological metagenomes</taxon>
    </lineage>
</organism>
<gene>
    <name evidence="2" type="ORF">GALL_507510</name>
</gene>
<sequence>MLRLDHLAVTAMTLEAGVAAMEAALGMALAAGGKHALMGTHNRLLGLGDVYLEVIAVDPDAAAPGRSRWFDMDHFAGAPRLTNWIARCGDLASAVALAPAGIGVPTAFARGELRWQMAVPEDGRLPFDGAYPALIAWQGAARGAGHPAARLPDVGCRLRRLEIAHPEAAALRAALAGVLDDPRVVIVAGAVKAMRAEIETPHGLRVIA</sequence>
<dbReference type="Gene3D" id="3.10.180.10">
    <property type="entry name" value="2,3-Dihydroxybiphenyl 1,2-Dioxygenase, domain 1"/>
    <property type="match status" value="1"/>
</dbReference>
<protein>
    <recommendedName>
        <fullName evidence="1">Glyoxalase-like domain-containing protein</fullName>
    </recommendedName>
</protein>
<dbReference type="EMBL" id="MLJW01005781">
    <property type="protein sequence ID" value="OIQ67669.1"/>
    <property type="molecule type" value="Genomic_DNA"/>
</dbReference>
<dbReference type="InterPro" id="IPR029068">
    <property type="entry name" value="Glyas_Bleomycin-R_OHBP_Dase"/>
</dbReference>
<name>A0A1J5PVQ4_9ZZZZ</name>
<reference evidence="2" key="1">
    <citation type="submission" date="2016-10" db="EMBL/GenBank/DDBJ databases">
        <title>Sequence of Gallionella enrichment culture.</title>
        <authorList>
            <person name="Poehlein A."/>
            <person name="Muehling M."/>
            <person name="Daniel R."/>
        </authorList>
    </citation>
    <scope>NUCLEOTIDE SEQUENCE</scope>
</reference>
<evidence type="ECO:0000313" key="2">
    <source>
        <dbReference type="EMBL" id="OIQ67669.1"/>
    </source>
</evidence>
<dbReference type="Pfam" id="PF13468">
    <property type="entry name" value="Glyoxalase_3"/>
    <property type="match status" value="1"/>
</dbReference>
<proteinExistence type="predicted"/>
<comment type="caution">
    <text evidence="2">The sequence shown here is derived from an EMBL/GenBank/DDBJ whole genome shotgun (WGS) entry which is preliminary data.</text>
</comment>
<evidence type="ECO:0000259" key="1">
    <source>
        <dbReference type="Pfam" id="PF13468"/>
    </source>
</evidence>
<dbReference type="InterPro" id="IPR025870">
    <property type="entry name" value="Glyoxalase-like_dom"/>
</dbReference>
<feature type="domain" description="Glyoxalase-like" evidence="1">
    <location>
        <begin position="4"/>
        <end position="178"/>
    </location>
</feature>